<gene>
    <name evidence="4" type="ORF">Ccrd_022305</name>
</gene>
<dbReference type="InterPro" id="IPR000630">
    <property type="entry name" value="Ribosomal_uS8"/>
</dbReference>
<keyword evidence="3" id="KW-0687">Ribonucleoprotein</keyword>
<comment type="similarity">
    <text evidence="1">Belongs to the universal ribosomal protein uS8 family.</text>
</comment>
<evidence type="ECO:0000313" key="4">
    <source>
        <dbReference type="EMBL" id="KVH99461.1"/>
    </source>
</evidence>
<keyword evidence="5" id="KW-1185">Reference proteome</keyword>
<dbReference type="EMBL" id="LEKV01003517">
    <property type="protein sequence ID" value="KVH99461.1"/>
    <property type="molecule type" value="Genomic_DNA"/>
</dbReference>
<evidence type="ECO:0000313" key="5">
    <source>
        <dbReference type="Proteomes" id="UP000243975"/>
    </source>
</evidence>
<evidence type="ECO:0000256" key="3">
    <source>
        <dbReference type="ARBA" id="ARBA00023274"/>
    </source>
</evidence>
<dbReference type="AlphaFoldDB" id="A0A118JZ94"/>
<name>A0A118JZ94_CYNCS</name>
<dbReference type="Proteomes" id="UP000243975">
    <property type="component" value="Unassembled WGS sequence"/>
</dbReference>
<evidence type="ECO:0000256" key="2">
    <source>
        <dbReference type="ARBA" id="ARBA00022980"/>
    </source>
</evidence>
<dbReference type="GO" id="GO:0003735">
    <property type="term" value="F:structural constituent of ribosome"/>
    <property type="evidence" value="ECO:0007669"/>
    <property type="project" value="InterPro"/>
</dbReference>
<dbReference type="Pfam" id="PF00410">
    <property type="entry name" value="Ribosomal_S8"/>
    <property type="match status" value="1"/>
</dbReference>
<sequence>MGSDTISDIITSIRNANMYRKSVVRVASTNISQSIVKILLREGFIKNVRKQQISFDYPNYDTHGERILINAKKKHALYNSEEPERRFPGGLGKKYIDKFRFFLFLLILFRSRCIDLVHGLTKMCESSIFLCHSMSLNPFAYGIPTPFGSIH</sequence>
<reference evidence="4 5" key="1">
    <citation type="journal article" date="2016" name="Sci. Rep.">
        <title>The genome sequence of the outbreeding globe artichoke constructed de novo incorporating a phase-aware low-pass sequencing strategy of F1 progeny.</title>
        <authorList>
            <person name="Scaglione D."/>
            <person name="Reyes-Chin-Wo S."/>
            <person name="Acquadro A."/>
            <person name="Froenicke L."/>
            <person name="Portis E."/>
            <person name="Beitel C."/>
            <person name="Tirone M."/>
            <person name="Mauro R."/>
            <person name="Lo Monaco A."/>
            <person name="Mauromicale G."/>
            <person name="Faccioli P."/>
            <person name="Cattivelli L."/>
            <person name="Rieseberg L."/>
            <person name="Michelmore R."/>
            <person name="Lanteri S."/>
        </authorList>
    </citation>
    <scope>NUCLEOTIDE SEQUENCE [LARGE SCALE GENOMIC DNA]</scope>
    <source>
        <strain evidence="4">2C</strain>
    </source>
</reference>
<dbReference type="GO" id="GO:0005840">
    <property type="term" value="C:ribosome"/>
    <property type="evidence" value="ECO:0007669"/>
    <property type="project" value="UniProtKB-KW"/>
</dbReference>
<evidence type="ECO:0000256" key="1">
    <source>
        <dbReference type="ARBA" id="ARBA00006471"/>
    </source>
</evidence>
<dbReference type="GO" id="GO:0006412">
    <property type="term" value="P:translation"/>
    <property type="evidence" value="ECO:0007669"/>
    <property type="project" value="InterPro"/>
</dbReference>
<dbReference type="SUPFAM" id="SSF56047">
    <property type="entry name" value="Ribosomal protein S8"/>
    <property type="match status" value="1"/>
</dbReference>
<dbReference type="InterPro" id="IPR035987">
    <property type="entry name" value="Ribosomal_uS8_sf"/>
</dbReference>
<dbReference type="Gene3D" id="3.30.1370.30">
    <property type="match status" value="1"/>
</dbReference>
<organism evidence="4 5">
    <name type="scientific">Cynara cardunculus var. scolymus</name>
    <name type="common">Globe artichoke</name>
    <name type="synonym">Cynara scolymus</name>
    <dbReference type="NCBI Taxonomy" id="59895"/>
    <lineage>
        <taxon>Eukaryota</taxon>
        <taxon>Viridiplantae</taxon>
        <taxon>Streptophyta</taxon>
        <taxon>Embryophyta</taxon>
        <taxon>Tracheophyta</taxon>
        <taxon>Spermatophyta</taxon>
        <taxon>Magnoliopsida</taxon>
        <taxon>eudicotyledons</taxon>
        <taxon>Gunneridae</taxon>
        <taxon>Pentapetalae</taxon>
        <taxon>asterids</taxon>
        <taxon>campanulids</taxon>
        <taxon>Asterales</taxon>
        <taxon>Asteraceae</taxon>
        <taxon>Carduoideae</taxon>
        <taxon>Cardueae</taxon>
        <taxon>Carduinae</taxon>
        <taxon>Cynara</taxon>
    </lineage>
</organism>
<dbReference type="GO" id="GO:1990904">
    <property type="term" value="C:ribonucleoprotein complex"/>
    <property type="evidence" value="ECO:0007669"/>
    <property type="project" value="UniProtKB-KW"/>
</dbReference>
<dbReference type="STRING" id="59895.A0A118JZ94"/>
<accession>A0A118JZ94</accession>
<protein>
    <submittedName>
        <fullName evidence="4">Ribosomal protein S8</fullName>
    </submittedName>
</protein>
<comment type="caution">
    <text evidence="4">The sequence shown here is derived from an EMBL/GenBank/DDBJ whole genome shotgun (WGS) entry which is preliminary data.</text>
</comment>
<keyword evidence="2 4" id="KW-0689">Ribosomal protein</keyword>
<dbReference type="Gramene" id="KVH99461">
    <property type="protein sequence ID" value="KVH99461"/>
    <property type="gene ID" value="Ccrd_022305"/>
</dbReference>
<proteinExistence type="inferred from homology"/>